<dbReference type="SMART" id="SM00052">
    <property type="entry name" value="EAL"/>
    <property type="match status" value="1"/>
</dbReference>
<dbReference type="GO" id="GO:0071111">
    <property type="term" value="F:cyclic-guanylate-specific phosphodiesterase activity"/>
    <property type="evidence" value="ECO:0007669"/>
    <property type="project" value="InterPro"/>
</dbReference>
<dbReference type="InterPro" id="IPR043128">
    <property type="entry name" value="Rev_trsase/Diguanyl_cyclase"/>
</dbReference>
<dbReference type="Pfam" id="PF00990">
    <property type="entry name" value="GGDEF"/>
    <property type="match status" value="1"/>
</dbReference>
<keyword evidence="5" id="KW-1185">Reference proteome</keyword>
<dbReference type="PROSITE" id="PS50883">
    <property type="entry name" value="EAL"/>
    <property type="match status" value="1"/>
</dbReference>
<dbReference type="Gene3D" id="3.30.70.270">
    <property type="match status" value="1"/>
</dbReference>
<evidence type="ECO:0000259" key="2">
    <source>
        <dbReference type="PROSITE" id="PS50883"/>
    </source>
</evidence>
<dbReference type="PROSITE" id="PS50887">
    <property type="entry name" value="GGDEF"/>
    <property type="match status" value="1"/>
</dbReference>
<accession>A0A7W6ML12</accession>
<keyword evidence="1" id="KW-1133">Transmembrane helix</keyword>
<evidence type="ECO:0000313" key="4">
    <source>
        <dbReference type="EMBL" id="MBB3999372.1"/>
    </source>
</evidence>
<dbReference type="RefSeq" id="WP_183200915.1">
    <property type="nucleotide sequence ID" value="NZ_JACIEK010000009.1"/>
</dbReference>
<dbReference type="InterPro" id="IPR050706">
    <property type="entry name" value="Cyclic-di-GMP_PDE-like"/>
</dbReference>
<name>A0A7W6ML12_9HYPH</name>
<proteinExistence type="predicted"/>
<organism evidence="4 5">
    <name type="scientific">Aureimonas pseudogalii</name>
    <dbReference type="NCBI Taxonomy" id="1744844"/>
    <lineage>
        <taxon>Bacteria</taxon>
        <taxon>Pseudomonadati</taxon>
        <taxon>Pseudomonadota</taxon>
        <taxon>Alphaproteobacteria</taxon>
        <taxon>Hyphomicrobiales</taxon>
        <taxon>Aurantimonadaceae</taxon>
        <taxon>Aureimonas</taxon>
    </lineage>
</organism>
<gene>
    <name evidence="4" type="ORF">GGR04_003241</name>
</gene>
<dbReference type="Pfam" id="PF00563">
    <property type="entry name" value="EAL"/>
    <property type="match status" value="1"/>
</dbReference>
<dbReference type="InterPro" id="IPR000160">
    <property type="entry name" value="GGDEF_dom"/>
</dbReference>
<dbReference type="CDD" id="cd01948">
    <property type="entry name" value="EAL"/>
    <property type="match status" value="1"/>
</dbReference>
<dbReference type="PANTHER" id="PTHR33121">
    <property type="entry name" value="CYCLIC DI-GMP PHOSPHODIESTERASE PDEF"/>
    <property type="match status" value="1"/>
</dbReference>
<dbReference type="InterPro" id="IPR001633">
    <property type="entry name" value="EAL_dom"/>
</dbReference>
<protein>
    <submittedName>
        <fullName evidence="4">Diguanylate cyclase (GGDEF)-like protein</fullName>
    </submittedName>
</protein>
<evidence type="ECO:0000256" key="1">
    <source>
        <dbReference type="SAM" id="Phobius"/>
    </source>
</evidence>
<dbReference type="SUPFAM" id="SSF141868">
    <property type="entry name" value="EAL domain-like"/>
    <property type="match status" value="1"/>
</dbReference>
<keyword evidence="1" id="KW-0472">Membrane</keyword>
<dbReference type="InterPro" id="IPR035919">
    <property type="entry name" value="EAL_sf"/>
</dbReference>
<dbReference type="AlphaFoldDB" id="A0A7W6ML12"/>
<feature type="domain" description="EAL" evidence="2">
    <location>
        <begin position="350"/>
        <end position="600"/>
    </location>
</feature>
<dbReference type="Proteomes" id="UP000542776">
    <property type="component" value="Unassembled WGS sequence"/>
</dbReference>
<dbReference type="InterPro" id="IPR029787">
    <property type="entry name" value="Nucleotide_cyclase"/>
</dbReference>
<dbReference type="EMBL" id="JACIEK010000009">
    <property type="protein sequence ID" value="MBB3999372.1"/>
    <property type="molecule type" value="Genomic_DNA"/>
</dbReference>
<dbReference type="SMART" id="SM00267">
    <property type="entry name" value="GGDEF"/>
    <property type="match status" value="1"/>
</dbReference>
<dbReference type="Gene3D" id="3.20.20.450">
    <property type="entry name" value="EAL domain"/>
    <property type="match status" value="1"/>
</dbReference>
<comment type="caution">
    <text evidence="4">The sequence shown here is derived from an EMBL/GenBank/DDBJ whole genome shotgun (WGS) entry which is preliminary data.</text>
</comment>
<feature type="domain" description="GGDEF" evidence="3">
    <location>
        <begin position="207"/>
        <end position="341"/>
    </location>
</feature>
<dbReference type="CDD" id="cd01949">
    <property type="entry name" value="GGDEF"/>
    <property type="match status" value="1"/>
</dbReference>
<evidence type="ECO:0000259" key="3">
    <source>
        <dbReference type="PROSITE" id="PS50887"/>
    </source>
</evidence>
<keyword evidence="1" id="KW-0812">Transmembrane</keyword>
<sequence>MTAVLAVLAILCSLLSVGYLRQMTQAARYNLTFDFSQSATELLRLQLALERRVNGAASDEVSLRASILANRLGVLRAGLAEPGAADLVDRLRDAMVLVRAAVDDPGDLRGARLAADELAPFVVGLLRLASQSHAGLGDEVLASQRVLTTIFAVLCLVTLGLVVFGVWLVVCVVRQNARLDLVVRIDPLTQLANRLAFNAAMQAPGRGDQGLILVDVDHFKSLNDTFGHAAGDRLLREIARRLRKACADAALIGRIGGDEFAILYEGRNADRRSQAAAARIVEVMRGDFVLDGQQIALGVTMGVALRSEHVAQSVEVLFRDADLALYAAKAEGRGRFLVYRPDMSEEHLRNQRLSEDLRHAIERLELHLLFQPIVSLETGATQGFEALLRWDHGEFGPVSPSEFIPLAERSGEIVRVGRWVIEAACRQVALWPGDPFVTVNVSAVQLVDADLVSHVAACLARHLISPSRLEIEITESTLIENDEMALRVLHELRGMGCRVALDDFGTGYASLSYLRRFPFDKIKIDRSFLPGVDERDEGGAIIAGTCNLARRLNLTIVAEGVETEDHRRLVAEAGCHLAQGYLFDRPLAPPASLARLLQEASPDRSASHETTIGPMLALAG</sequence>
<dbReference type="NCBIfam" id="TIGR00254">
    <property type="entry name" value="GGDEF"/>
    <property type="match status" value="1"/>
</dbReference>
<evidence type="ECO:0000313" key="5">
    <source>
        <dbReference type="Proteomes" id="UP000542776"/>
    </source>
</evidence>
<reference evidence="4 5" key="1">
    <citation type="submission" date="2020-08" db="EMBL/GenBank/DDBJ databases">
        <title>Genomic Encyclopedia of Type Strains, Phase IV (KMG-IV): sequencing the most valuable type-strain genomes for metagenomic binning, comparative biology and taxonomic classification.</title>
        <authorList>
            <person name="Goeker M."/>
        </authorList>
    </citation>
    <scope>NUCLEOTIDE SEQUENCE [LARGE SCALE GENOMIC DNA]</scope>
    <source>
        <strain evidence="4 5">DSM 102238</strain>
    </source>
</reference>
<dbReference type="PANTHER" id="PTHR33121:SF79">
    <property type="entry name" value="CYCLIC DI-GMP PHOSPHODIESTERASE PDED-RELATED"/>
    <property type="match status" value="1"/>
</dbReference>
<feature type="transmembrane region" description="Helical" evidence="1">
    <location>
        <begin position="150"/>
        <end position="173"/>
    </location>
</feature>
<dbReference type="SUPFAM" id="SSF55073">
    <property type="entry name" value="Nucleotide cyclase"/>
    <property type="match status" value="1"/>
</dbReference>